<dbReference type="EC" id="2.7.7.24" evidence="4"/>
<dbReference type="AlphaFoldDB" id="A0A3B1API3"/>
<dbReference type="NCBIfam" id="NF045761">
    <property type="entry name" value="NAMPUrTaseMurU"/>
    <property type="match status" value="1"/>
</dbReference>
<dbReference type="SUPFAM" id="SSF53448">
    <property type="entry name" value="Nucleotide-diphospho-sugar transferases"/>
    <property type="match status" value="1"/>
</dbReference>
<evidence type="ECO:0000256" key="1">
    <source>
        <dbReference type="ARBA" id="ARBA00022679"/>
    </source>
</evidence>
<feature type="domain" description="Nucleotidyl transferase" evidence="3">
    <location>
        <begin position="9"/>
        <end position="127"/>
    </location>
</feature>
<dbReference type="CDD" id="cd06422">
    <property type="entry name" value="NTP_transferase_like_1"/>
    <property type="match status" value="1"/>
</dbReference>
<evidence type="ECO:0000256" key="2">
    <source>
        <dbReference type="ARBA" id="ARBA00022695"/>
    </source>
</evidence>
<evidence type="ECO:0000259" key="3">
    <source>
        <dbReference type="Pfam" id="PF00483"/>
    </source>
</evidence>
<dbReference type="PANTHER" id="PTHR43584">
    <property type="entry name" value="NUCLEOTIDYL TRANSFERASE"/>
    <property type="match status" value="1"/>
</dbReference>
<dbReference type="EMBL" id="UOFS01000048">
    <property type="protein sequence ID" value="VAX01288.1"/>
    <property type="molecule type" value="Genomic_DNA"/>
</dbReference>
<evidence type="ECO:0000313" key="4">
    <source>
        <dbReference type="EMBL" id="VAX01288.1"/>
    </source>
</evidence>
<gene>
    <name evidence="4" type="ORF">MNBD_GAMMA22-3115</name>
</gene>
<dbReference type="PANTHER" id="PTHR43584:SF8">
    <property type="entry name" value="N-ACETYLMURAMATE ALPHA-1-PHOSPHATE URIDYLYLTRANSFERASE"/>
    <property type="match status" value="1"/>
</dbReference>
<organism evidence="4">
    <name type="scientific">hydrothermal vent metagenome</name>
    <dbReference type="NCBI Taxonomy" id="652676"/>
    <lineage>
        <taxon>unclassified sequences</taxon>
        <taxon>metagenomes</taxon>
        <taxon>ecological metagenomes</taxon>
    </lineage>
</organism>
<dbReference type="InterPro" id="IPR054790">
    <property type="entry name" value="MurU"/>
</dbReference>
<sequence length="227" mass="25328">MLSKKPRVMLLAAGRGERMRPLTDHTPKPLLGINDDTSLIELHIKNLKLQGFTNIIINVAWLGQKIIEQLGDGDNYGVDIQYSNEHDTPLETAGGIIKALPLLGSEPFIAINSDIYSDFDYKLLALNPNELAQLILVPNPRFHPEGDFFMNSGKLDATIGEKYTFSGIAMYHPDFFKGLAIEVLALAPLLRKAILECKISAQVYSGNWFDIGTPERLNEIKSFLFKN</sequence>
<dbReference type="GO" id="GO:0008879">
    <property type="term" value="F:glucose-1-phosphate thymidylyltransferase activity"/>
    <property type="evidence" value="ECO:0007669"/>
    <property type="project" value="UniProtKB-EC"/>
</dbReference>
<protein>
    <submittedName>
        <fullName evidence="4">Glucose-1-phosphate thymidylyltransferase</fullName>
        <ecNumber evidence="4">2.7.7.24</ecNumber>
    </submittedName>
</protein>
<name>A0A3B1API3_9ZZZZ</name>
<dbReference type="Pfam" id="PF00483">
    <property type="entry name" value="NTP_transferase"/>
    <property type="match status" value="1"/>
</dbReference>
<dbReference type="Gene3D" id="3.90.550.10">
    <property type="entry name" value="Spore Coat Polysaccharide Biosynthesis Protein SpsA, Chain A"/>
    <property type="match status" value="1"/>
</dbReference>
<dbReference type="InterPro" id="IPR050065">
    <property type="entry name" value="GlmU-like"/>
</dbReference>
<reference evidence="4" key="1">
    <citation type="submission" date="2018-06" db="EMBL/GenBank/DDBJ databases">
        <authorList>
            <person name="Zhirakovskaya E."/>
        </authorList>
    </citation>
    <scope>NUCLEOTIDE SEQUENCE</scope>
</reference>
<dbReference type="InterPro" id="IPR029044">
    <property type="entry name" value="Nucleotide-diphossugar_trans"/>
</dbReference>
<accession>A0A3B1API3</accession>
<keyword evidence="2 4" id="KW-0548">Nucleotidyltransferase</keyword>
<proteinExistence type="predicted"/>
<dbReference type="InterPro" id="IPR005835">
    <property type="entry name" value="NTP_transferase_dom"/>
</dbReference>
<keyword evidence="1 4" id="KW-0808">Transferase</keyword>